<evidence type="ECO:0000313" key="1">
    <source>
        <dbReference type="EMBL" id="KAH7980012.1"/>
    </source>
</evidence>
<gene>
    <name evidence="1" type="ORF">HPB49_012582</name>
</gene>
<organism evidence="1 2">
    <name type="scientific">Dermacentor silvarum</name>
    <name type="common">Tick</name>
    <dbReference type="NCBI Taxonomy" id="543639"/>
    <lineage>
        <taxon>Eukaryota</taxon>
        <taxon>Metazoa</taxon>
        <taxon>Ecdysozoa</taxon>
        <taxon>Arthropoda</taxon>
        <taxon>Chelicerata</taxon>
        <taxon>Arachnida</taxon>
        <taxon>Acari</taxon>
        <taxon>Parasitiformes</taxon>
        <taxon>Ixodida</taxon>
        <taxon>Ixodoidea</taxon>
        <taxon>Ixodidae</taxon>
        <taxon>Rhipicephalinae</taxon>
        <taxon>Dermacentor</taxon>
    </lineage>
</organism>
<comment type="caution">
    <text evidence="1">The sequence shown here is derived from an EMBL/GenBank/DDBJ whole genome shotgun (WGS) entry which is preliminary data.</text>
</comment>
<name>A0ACB8DZQ3_DERSI</name>
<sequence length="196" mass="22173">MCFKLTMMSLDDKTMDKWLGKFDRDMQRQGRHVLLVLNWCLNVERLLIPDDRPAANLPHRVSLYSAVEMVKAAWAEVTAACVWNCFRKAGFVDVVSDGEPGTFEEDQSGGDLWQRIVDFDMGGHDIGWGGFISADEDTDIAEPCMDEASFMNPRPSQEEQASPGKHERSARQDTGGIPEQATRSRRREVPLKRLNL</sequence>
<dbReference type="Proteomes" id="UP000821865">
    <property type="component" value="Chromosome 1"/>
</dbReference>
<proteinExistence type="predicted"/>
<reference evidence="1" key="1">
    <citation type="submission" date="2020-05" db="EMBL/GenBank/DDBJ databases">
        <title>Large-scale comparative analyses of tick genomes elucidate their genetic diversity and vector capacities.</title>
        <authorList>
            <person name="Jia N."/>
            <person name="Wang J."/>
            <person name="Shi W."/>
            <person name="Du L."/>
            <person name="Sun Y."/>
            <person name="Zhan W."/>
            <person name="Jiang J."/>
            <person name="Wang Q."/>
            <person name="Zhang B."/>
            <person name="Ji P."/>
            <person name="Sakyi L.B."/>
            <person name="Cui X."/>
            <person name="Yuan T."/>
            <person name="Jiang B."/>
            <person name="Yang W."/>
            <person name="Lam T.T.-Y."/>
            <person name="Chang Q."/>
            <person name="Ding S."/>
            <person name="Wang X."/>
            <person name="Zhu J."/>
            <person name="Ruan X."/>
            <person name="Zhao L."/>
            <person name="Wei J."/>
            <person name="Que T."/>
            <person name="Du C."/>
            <person name="Cheng J."/>
            <person name="Dai P."/>
            <person name="Han X."/>
            <person name="Huang E."/>
            <person name="Gao Y."/>
            <person name="Liu J."/>
            <person name="Shao H."/>
            <person name="Ye R."/>
            <person name="Li L."/>
            <person name="Wei W."/>
            <person name="Wang X."/>
            <person name="Wang C."/>
            <person name="Yang T."/>
            <person name="Huo Q."/>
            <person name="Li W."/>
            <person name="Guo W."/>
            <person name="Chen H."/>
            <person name="Zhou L."/>
            <person name="Ni X."/>
            <person name="Tian J."/>
            <person name="Zhou Y."/>
            <person name="Sheng Y."/>
            <person name="Liu T."/>
            <person name="Pan Y."/>
            <person name="Xia L."/>
            <person name="Li J."/>
            <person name="Zhao F."/>
            <person name="Cao W."/>
        </authorList>
    </citation>
    <scope>NUCLEOTIDE SEQUENCE</scope>
    <source>
        <strain evidence="1">Dsil-2018</strain>
    </source>
</reference>
<accession>A0ACB8DZQ3</accession>
<evidence type="ECO:0000313" key="2">
    <source>
        <dbReference type="Proteomes" id="UP000821865"/>
    </source>
</evidence>
<protein>
    <submittedName>
        <fullName evidence="1">Uncharacterized protein</fullName>
    </submittedName>
</protein>
<dbReference type="EMBL" id="CM023470">
    <property type="protein sequence ID" value="KAH7980012.1"/>
    <property type="molecule type" value="Genomic_DNA"/>
</dbReference>
<keyword evidence="2" id="KW-1185">Reference proteome</keyword>